<dbReference type="SUPFAM" id="SSF54909">
    <property type="entry name" value="Dimeric alpha+beta barrel"/>
    <property type="match status" value="1"/>
</dbReference>
<reference evidence="3 7" key="3">
    <citation type="submission" date="2018-03" db="EMBL/GenBank/DDBJ databases">
        <title>Genomic framework for the identification of Micromonospora saelicesensis and Micromonospora noduli.</title>
        <authorList>
            <person name="Riesco R."/>
            <person name="Trujillo M.E."/>
        </authorList>
    </citation>
    <scope>NUCLEOTIDE SEQUENCE [LARGE SCALE GENOMIC DNA]</scope>
    <source>
        <strain evidence="3 7">GAR05</strain>
    </source>
</reference>
<dbReference type="Proteomes" id="UP000249419">
    <property type="component" value="Unassembled WGS sequence"/>
</dbReference>
<evidence type="ECO:0000313" key="7">
    <source>
        <dbReference type="Proteomes" id="UP000249334"/>
    </source>
</evidence>
<evidence type="ECO:0000256" key="1">
    <source>
        <dbReference type="ARBA" id="ARBA00007689"/>
    </source>
</evidence>
<comment type="similarity">
    <text evidence="1">Belongs to the YciI family.</text>
</comment>
<dbReference type="InterPro" id="IPR011008">
    <property type="entry name" value="Dimeric_a/b-barrel"/>
</dbReference>
<keyword evidence="7" id="KW-1185">Reference proteome</keyword>
<dbReference type="RefSeq" id="WP_091402189.1">
    <property type="nucleotide sequence ID" value="NZ_CP192017.1"/>
</dbReference>
<gene>
    <name evidence="5" type="ORF">GA0070561_3691</name>
    <name evidence="3" type="ORF">GAR05_02388</name>
    <name evidence="4" type="ORF">PSN13_06041</name>
</gene>
<evidence type="ECO:0000313" key="4">
    <source>
        <dbReference type="EMBL" id="RAO27125.1"/>
    </source>
</evidence>
<dbReference type="InterPro" id="IPR005545">
    <property type="entry name" value="YCII"/>
</dbReference>
<dbReference type="EMBL" id="PXXW01000018">
    <property type="protein sequence ID" value="RAO00418.1"/>
    <property type="molecule type" value="Genomic_DNA"/>
</dbReference>
<evidence type="ECO:0000313" key="5">
    <source>
        <dbReference type="EMBL" id="SCF11719.1"/>
    </source>
</evidence>
<reference evidence="5 6" key="1">
    <citation type="submission" date="2016-06" db="EMBL/GenBank/DDBJ databases">
        <authorList>
            <person name="Kjaerup R.B."/>
            <person name="Dalgaard T.S."/>
            <person name="Juul-Madsen H.R."/>
        </authorList>
    </citation>
    <scope>NUCLEOTIDE SEQUENCE [LARGE SCALE GENOMIC DNA]</scope>
    <source>
        <strain evidence="5 6">DSM 44871</strain>
    </source>
</reference>
<dbReference type="EMBL" id="PYAG01000040">
    <property type="protein sequence ID" value="RAO27125.1"/>
    <property type="molecule type" value="Genomic_DNA"/>
</dbReference>
<protein>
    <submittedName>
        <fullName evidence="5">Uncharacterized conserved protein YciI, contains a putative active-site phosphohistidine</fullName>
    </submittedName>
</protein>
<accession>A0A1C4XT81</accession>
<name>A0A1C4XT81_9ACTN</name>
<evidence type="ECO:0000313" key="3">
    <source>
        <dbReference type="EMBL" id="RAO00418.1"/>
    </source>
</evidence>
<evidence type="ECO:0000313" key="8">
    <source>
        <dbReference type="Proteomes" id="UP000249419"/>
    </source>
</evidence>
<dbReference type="AlphaFoldDB" id="A0A1C4XT81"/>
<organism evidence="5 6">
    <name type="scientific">Micromonospora saelicesensis</name>
    <dbReference type="NCBI Taxonomy" id="285676"/>
    <lineage>
        <taxon>Bacteria</taxon>
        <taxon>Bacillati</taxon>
        <taxon>Actinomycetota</taxon>
        <taxon>Actinomycetes</taxon>
        <taxon>Micromonosporales</taxon>
        <taxon>Micromonosporaceae</taxon>
        <taxon>Micromonospora</taxon>
    </lineage>
</organism>
<proteinExistence type="inferred from homology"/>
<dbReference type="Gene3D" id="3.30.70.1060">
    <property type="entry name" value="Dimeric alpha+beta barrel"/>
    <property type="match status" value="1"/>
</dbReference>
<reference evidence="4 8" key="2">
    <citation type="submission" date="2018-03" db="EMBL/GenBank/DDBJ databases">
        <title>Defining the species Micromonospora saelicesensis and Micromonospora noduli under the framework of genomics.</title>
        <authorList>
            <person name="Riesco R."/>
            <person name="Trujillo M.E."/>
        </authorList>
    </citation>
    <scope>NUCLEOTIDE SEQUENCE [LARGE SCALE GENOMIC DNA]</scope>
    <source>
        <strain evidence="4 8">PSN13</strain>
    </source>
</reference>
<dbReference type="Proteomes" id="UP000198864">
    <property type="component" value="Unassembled WGS sequence"/>
</dbReference>
<evidence type="ECO:0000313" key="6">
    <source>
        <dbReference type="Proteomes" id="UP000198864"/>
    </source>
</evidence>
<dbReference type="STRING" id="285676.GA0070561_3691"/>
<evidence type="ECO:0000259" key="2">
    <source>
        <dbReference type="Pfam" id="PF03795"/>
    </source>
</evidence>
<dbReference type="EMBL" id="FMCR01000003">
    <property type="protein sequence ID" value="SCF11719.1"/>
    <property type="molecule type" value="Genomic_DNA"/>
</dbReference>
<sequence>MRFDQHTVVLLTRPSDPPELPQDAIDRLRDAHLAHQAGLVQQGLVLAAGPFLHPDDEQLRGFVVLSIAPDEARALFANDPAVRAGRLVARVTSWLLPEGTLRFESVPVPQSMLEAASGD</sequence>
<feature type="domain" description="YCII-related" evidence="2">
    <location>
        <begin position="19"/>
        <end position="91"/>
    </location>
</feature>
<dbReference type="Pfam" id="PF03795">
    <property type="entry name" value="YCII"/>
    <property type="match status" value="1"/>
</dbReference>
<dbReference type="Proteomes" id="UP000249334">
    <property type="component" value="Unassembled WGS sequence"/>
</dbReference>